<evidence type="ECO:0000256" key="5">
    <source>
        <dbReference type="ARBA" id="ARBA00022989"/>
    </source>
</evidence>
<dbReference type="AlphaFoldDB" id="A0A532UYY1"/>
<dbReference type="Proteomes" id="UP000317778">
    <property type="component" value="Unassembled WGS sequence"/>
</dbReference>
<evidence type="ECO:0000256" key="1">
    <source>
        <dbReference type="ARBA" id="ARBA00004651"/>
    </source>
</evidence>
<comment type="caution">
    <text evidence="10">The sequence shown here is derived from an EMBL/GenBank/DDBJ whole genome shotgun (WGS) entry which is preliminary data.</text>
</comment>
<dbReference type="InterPro" id="IPR003838">
    <property type="entry name" value="ABC3_permease_C"/>
</dbReference>
<dbReference type="GO" id="GO:0044874">
    <property type="term" value="P:lipoprotein localization to outer membrane"/>
    <property type="evidence" value="ECO:0007669"/>
    <property type="project" value="TreeGrafter"/>
</dbReference>
<evidence type="ECO:0000256" key="6">
    <source>
        <dbReference type="ARBA" id="ARBA00023136"/>
    </source>
</evidence>
<sequence length="412" mass="45544">MLFKLAVRNVFRHTRRTLITAVAIGVGLMFMIMIDSMFGGVENQSIRNILETDNSELVVYPTGVFEDRFLFPLDTLIEDASVLSTKLEGGYADVISATPRLRFAVFAIAPEAELFAFGVGIDPEMDAKVFELENYIDEGRFLAADGDLVIGSGLAKELNVALGDYVLIQTRSRRGVMDVREYEITGIVNTSNPVINRNAIFISLAEAQVILEAPDAASEINLHIKGNPKDLERLDTLGQRINKDLGSKYELYTWLDLNATLFEISGQKQSVGYLIALIVIVIALVGIVNTMLLSIYERIPELGTMRAMGFSKGNIRWMMLMEGSVIGFLGGLVGVILGLGVVIFLTEVGMDMTSLIGNFEMPMPMNLNFRGEYNFGYMAFTFFLGWIISTVITLIPARKATRIEPSEALRST</sequence>
<evidence type="ECO:0000256" key="3">
    <source>
        <dbReference type="ARBA" id="ARBA00022475"/>
    </source>
</evidence>
<evidence type="ECO:0008006" key="12">
    <source>
        <dbReference type="Google" id="ProtNLM"/>
    </source>
</evidence>
<accession>A0A532UYY1</accession>
<organism evidence="10 11">
    <name type="scientific">candidate division TA06 bacterium B3_TA06</name>
    <dbReference type="NCBI Taxonomy" id="2012487"/>
    <lineage>
        <taxon>Bacteria</taxon>
        <taxon>Bacteria division TA06</taxon>
    </lineage>
</organism>
<comment type="similarity">
    <text evidence="2">Belongs to the ABC-4 integral membrane protein family. LolC/E subfamily.</text>
</comment>
<keyword evidence="4 7" id="KW-0812">Transmembrane</keyword>
<feature type="transmembrane region" description="Helical" evidence="7">
    <location>
        <begin position="271"/>
        <end position="296"/>
    </location>
</feature>
<keyword evidence="5 7" id="KW-1133">Transmembrane helix</keyword>
<proteinExistence type="inferred from homology"/>
<dbReference type="PANTHER" id="PTHR30489:SF0">
    <property type="entry name" value="LIPOPROTEIN-RELEASING SYSTEM TRANSMEMBRANE PROTEIN LOLE"/>
    <property type="match status" value="1"/>
</dbReference>
<dbReference type="Pfam" id="PF12704">
    <property type="entry name" value="MacB_PCD"/>
    <property type="match status" value="1"/>
</dbReference>
<reference evidence="10 11" key="1">
    <citation type="submission" date="2017-06" db="EMBL/GenBank/DDBJ databases">
        <title>Novel microbial phyla capable of carbon fixation and sulfur reduction in deep-sea sediments.</title>
        <authorList>
            <person name="Huang J."/>
            <person name="Baker B."/>
            <person name="Wang Y."/>
        </authorList>
    </citation>
    <scope>NUCLEOTIDE SEQUENCE [LARGE SCALE GENOMIC DNA]</scope>
    <source>
        <strain evidence="10">B3_TA06</strain>
    </source>
</reference>
<dbReference type="PANTHER" id="PTHR30489">
    <property type="entry name" value="LIPOPROTEIN-RELEASING SYSTEM TRANSMEMBRANE PROTEIN LOLE"/>
    <property type="match status" value="1"/>
</dbReference>
<evidence type="ECO:0000259" key="8">
    <source>
        <dbReference type="Pfam" id="PF02687"/>
    </source>
</evidence>
<comment type="subcellular location">
    <subcellularLocation>
        <location evidence="1">Cell membrane</location>
        <topology evidence="1">Multi-pass membrane protein</topology>
    </subcellularLocation>
</comment>
<name>A0A532UYY1_UNCT6</name>
<evidence type="ECO:0000313" key="10">
    <source>
        <dbReference type="EMBL" id="TKJ40165.1"/>
    </source>
</evidence>
<keyword evidence="6 7" id="KW-0472">Membrane</keyword>
<dbReference type="InterPro" id="IPR025857">
    <property type="entry name" value="MacB_PCD"/>
</dbReference>
<dbReference type="GO" id="GO:0098797">
    <property type="term" value="C:plasma membrane protein complex"/>
    <property type="evidence" value="ECO:0007669"/>
    <property type="project" value="TreeGrafter"/>
</dbReference>
<gene>
    <name evidence="10" type="ORF">CEE36_09905</name>
</gene>
<evidence type="ECO:0000313" key="11">
    <source>
        <dbReference type="Proteomes" id="UP000317778"/>
    </source>
</evidence>
<feature type="transmembrane region" description="Helical" evidence="7">
    <location>
        <begin position="317"/>
        <end position="345"/>
    </location>
</feature>
<dbReference type="InterPro" id="IPR051447">
    <property type="entry name" value="Lipoprotein-release_system"/>
</dbReference>
<evidence type="ECO:0000259" key="9">
    <source>
        <dbReference type="Pfam" id="PF12704"/>
    </source>
</evidence>
<evidence type="ECO:0000256" key="4">
    <source>
        <dbReference type="ARBA" id="ARBA00022692"/>
    </source>
</evidence>
<evidence type="ECO:0000256" key="2">
    <source>
        <dbReference type="ARBA" id="ARBA00005236"/>
    </source>
</evidence>
<dbReference type="Pfam" id="PF02687">
    <property type="entry name" value="FtsX"/>
    <property type="match status" value="1"/>
</dbReference>
<keyword evidence="3" id="KW-1003">Cell membrane</keyword>
<feature type="transmembrane region" description="Helical" evidence="7">
    <location>
        <begin position="375"/>
        <end position="395"/>
    </location>
</feature>
<feature type="domain" description="MacB-like periplasmic core" evidence="9">
    <location>
        <begin position="17"/>
        <end position="220"/>
    </location>
</feature>
<feature type="transmembrane region" description="Helical" evidence="7">
    <location>
        <begin position="21"/>
        <end position="41"/>
    </location>
</feature>
<feature type="domain" description="ABC3 transporter permease C-terminal" evidence="8">
    <location>
        <begin position="274"/>
        <end position="405"/>
    </location>
</feature>
<protein>
    <recommendedName>
        <fullName evidence="12">ABC transporter permease</fullName>
    </recommendedName>
</protein>
<evidence type="ECO:0000256" key="7">
    <source>
        <dbReference type="SAM" id="Phobius"/>
    </source>
</evidence>
<dbReference type="EMBL" id="NJBO01000020">
    <property type="protein sequence ID" value="TKJ40165.1"/>
    <property type="molecule type" value="Genomic_DNA"/>
</dbReference>